<reference evidence="2" key="1">
    <citation type="submission" date="2021-03" db="EMBL/GenBank/DDBJ databases">
        <title>Whole genome shotgun sequence of Actinoplanes auranticolor NBRC 12245.</title>
        <authorList>
            <person name="Komaki H."/>
            <person name="Tamura T."/>
        </authorList>
    </citation>
    <scope>NUCLEOTIDE SEQUENCE</scope>
    <source>
        <strain evidence="2">NBRC 12245</strain>
    </source>
</reference>
<protein>
    <submittedName>
        <fullName evidence="2">Uncharacterized protein</fullName>
    </submittedName>
</protein>
<comment type="caution">
    <text evidence="2">The sequence shown here is derived from an EMBL/GenBank/DDBJ whole genome shotgun (WGS) entry which is preliminary data.</text>
</comment>
<dbReference type="AlphaFoldDB" id="A0A919VQN1"/>
<name>A0A919VQN1_9ACTN</name>
<keyword evidence="1" id="KW-1133">Transmembrane helix</keyword>
<evidence type="ECO:0000313" key="3">
    <source>
        <dbReference type="Proteomes" id="UP000681340"/>
    </source>
</evidence>
<organism evidence="2 3">
    <name type="scientific">Actinoplanes auranticolor</name>
    <dbReference type="NCBI Taxonomy" id="47988"/>
    <lineage>
        <taxon>Bacteria</taxon>
        <taxon>Bacillati</taxon>
        <taxon>Actinomycetota</taxon>
        <taxon>Actinomycetes</taxon>
        <taxon>Micromonosporales</taxon>
        <taxon>Micromonosporaceae</taxon>
        <taxon>Actinoplanes</taxon>
    </lineage>
</organism>
<keyword evidence="1" id="KW-0812">Transmembrane</keyword>
<evidence type="ECO:0000256" key="1">
    <source>
        <dbReference type="SAM" id="Phobius"/>
    </source>
</evidence>
<accession>A0A919VQN1</accession>
<feature type="transmembrane region" description="Helical" evidence="1">
    <location>
        <begin position="96"/>
        <end position="119"/>
    </location>
</feature>
<evidence type="ECO:0000313" key="2">
    <source>
        <dbReference type="EMBL" id="GIM71995.1"/>
    </source>
</evidence>
<keyword evidence="3" id="KW-1185">Reference proteome</keyword>
<gene>
    <name evidence="2" type="ORF">Aau02nite_48750</name>
</gene>
<sequence>MIGNDPPAGGAQQVVAIYLRSDEASAAADRLAQKIPTSGMAIVCRPERPAASGPILPVRRLVVLGATVAGAVIGAVSGVLVQVWELDAPLVLPLPVAVGAVFGAVAAPLVAVLCCAVAAPPRAPMRIGGAARYYEVRVGAAFADRAVRILHGSVATAPDEPAATT</sequence>
<keyword evidence="1" id="KW-0472">Membrane</keyword>
<dbReference type="EMBL" id="BOQL01000038">
    <property type="protein sequence ID" value="GIM71995.1"/>
    <property type="molecule type" value="Genomic_DNA"/>
</dbReference>
<dbReference type="Proteomes" id="UP000681340">
    <property type="component" value="Unassembled WGS sequence"/>
</dbReference>
<dbReference type="RefSeq" id="WP_212990842.1">
    <property type="nucleotide sequence ID" value="NZ_BAABEA010000025.1"/>
</dbReference>
<feature type="transmembrane region" description="Helical" evidence="1">
    <location>
        <begin position="61"/>
        <end position="84"/>
    </location>
</feature>
<proteinExistence type="predicted"/>